<feature type="compositionally biased region" description="Low complexity" evidence="10">
    <location>
        <begin position="66"/>
        <end position="93"/>
    </location>
</feature>
<name>A0AAD9DJ00_9STRA</name>
<evidence type="ECO:0000256" key="11">
    <source>
        <dbReference type="SAM" id="SignalP"/>
    </source>
</evidence>
<evidence type="ECO:0000256" key="4">
    <source>
        <dbReference type="ARBA" id="ARBA00022679"/>
    </source>
</evidence>
<organism evidence="12 13">
    <name type="scientific">Skeletonema marinoi</name>
    <dbReference type="NCBI Taxonomy" id="267567"/>
    <lineage>
        <taxon>Eukaryota</taxon>
        <taxon>Sar</taxon>
        <taxon>Stramenopiles</taxon>
        <taxon>Ochrophyta</taxon>
        <taxon>Bacillariophyta</taxon>
        <taxon>Coscinodiscophyceae</taxon>
        <taxon>Thalassiosirophycidae</taxon>
        <taxon>Thalassiosirales</taxon>
        <taxon>Skeletonemataceae</taxon>
        <taxon>Skeletonema</taxon>
        <taxon>Skeletonema marinoi-dohrnii complex</taxon>
    </lineage>
</organism>
<comment type="similarity">
    <text evidence="2">Belongs to the IPP transferase family.</text>
</comment>
<reference evidence="12" key="1">
    <citation type="submission" date="2023-06" db="EMBL/GenBank/DDBJ databases">
        <title>Survivors Of The Sea: Transcriptome response of Skeletonema marinoi to long-term dormancy.</title>
        <authorList>
            <person name="Pinder M.I.M."/>
            <person name="Kourtchenko O."/>
            <person name="Robertson E.K."/>
            <person name="Larsson T."/>
            <person name="Maumus F."/>
            <person name="Osuna-Cruz C.M."/>
            <person name="Vancaester E."/>
            <person name="Stenow R."/>
            <person name="Vandepoele K."/>
            <person name="Ploug H."/>
            <person name="Bruchert V."/>
            <person name="Godhe A."/>
            <person name="Topel M."/>
        </authorList>
    </citation>
    <scope>NUCLEOTIDE SEQUENCE</scope>
    <source>
        <strain evidence="12">R05AC</strain>
    </source>
</reference>
<evidence type="ECO:0000256" key="5">
    <source>
        <dbReference type="ARBA" id="ARBA00022694"/>
    </source>
</evidence>
<evidence type="ECO:0000256" key="7">
    <source>
        <dbReference type="ARBA" id="ARBA00022840"/>
    </source>
</evidence>
<dbReference type="Proteomes" id="UP001224775">
    <property type="component" value="Unassembled WGS sequence"/>
</dbReference>
<dbReference type="PANTHER" id="PTHR11088:SF60">
    <property type="entry name" value="TRNA DIMETHYLALLYLTRANSFERASE"/>
    <property type="match status" value="1"/>
</dbReference>
<dbReference type="InterPro" id="IPR039657">
    <property type="entry name" value="Dimethylallyltransferase"/>
</dbReference>
<comment type="catalytic activity">
    <reaction evidence="9">
        <text>adenosine(37) in tRNA + dimethylallyl diphosphate = N(6)-dimethylallyladenosine(37) in tRNA + diphosphate</text>
        <dbReference type="Rhea" id="RHEA:26482"/>
        <dbReference type="Rhea" id="RHEA-COMP:10162"/>
        <dbReference type="Rhea" id="RHEA-COMP:10375"/>
        <dbReference type="ChEBI" id="CHEBI:33019"/>
        <dbReference type="ChEBI" id="CHEBI:57623"/>
        <dbReference type="ChEBI" id="CHEBI:74411"/>
        <dbReference type="ChEBI" id="CHEBI:74415"/>
        <dbReference type="EC" id="2.5.1.75"/>
    </reaction>
</comment>
<keyword evidence="11" id="KW-0732">Signal</keyword>
<feature type="region of interest" description="Disordered" evidence="10">
    <location>
        <begin position="60"/>
        <end position="95"/>
    </location>
</feature>
<evidence type="ECO:0000256" key="10">
    <source>
        <dbReference type="SAM" id="MobiDB-lite"/>
    </source>
</evidence>
<keyword evidence="7" id="KW-0067">ATP-binding</keyword>
<dbReference type="GO" id="GO:0006400">
    <property type="term" value="P:tRNA modification"/>
    <property type="evidence" value="ECO:0007669"/>
    <property type="project" value="TreeGrafter"/>
</dbReference>
<protein>
    <recommendedName>
        <fullName evidence="3">tRNA dimethylallyltransferase</fullName>
        <ecNumber evidence="3">2.5.1.75</ecNumber>
    </recommendedName>
</protein>
<evidence type="ECO:0000313" key="12">
    <source>
        <dbReference type="EMBL" id="KAK1747914.1"/>
    </source>
</evidence>
<keyword evidence="8" id="KW-0460">Magnesium</keyword>
<dbReference type="InterPro" id="IPR018022">
    <property type="entry name" value="IPT"/>
</dbReference>
<evidence type="ECO:0000256" key="1">
    <source>
        <dbReference type="ARBA" id="ARBA00001946"/>
    </source>
</evidence>
<keyword evidence="6" id="KW-0547">Nucleotide-binding</keyword>
<evidence type="ECO:0000256" key="2">
    <source>
        <dbReference type="ARBA" id="ARBA00005842"/>
    </source>
</evidence>
<dbReference type="PANTHER" id="PTHR11088">
    <property type="entry name" value="TRNA DIMETHYLALLYLTRANSFERASE"/>
    <property type="match status" value="1"/>
</dbReference>
<dbReference type="HAMAP" id="MF_00185">
    <property type="entry name" value="IPP_trans"/>
    <property type="match status" value="1"/>
</dbReference>
<dbReference type="Gene3D" id="3.40.50.300">
    <property type="entry name" value="P-loop containing nucleotide triphosphate hydrolases"/>
    <property type="match status" value="2"/>
</dbReference>
<proteinExistence type="inferred from homology"/>
<comment type="cofactor">
    <cofactor evidence="1">
        <name>Mg(2+)</name>
        <dbReference type="ChEBI" id="CHEBI:18420"/>
    </cofactor>
</comment>
<evidence type="ECO:0000256" key="9">
    <source>
        <dbReference type="ARBA" id="ARBA00049563"/>
    </source>
</evidence>
<keyword evidence="4 12" id="KW-0808">Transferase</keyword>
<dbReference type="InterPro" id="IPR027417">
    <property type="entry name" value="P-loop_NTPase"/>
</dbReference>
<keyword evidence="13" id="KW-1185">Reference proteome</keyword>
<dbReference type="GO" id="GO:0052381">
    <property type="term" value="F:tRNA dimethylallyltransferase activity"/>
    <property type="evidence" value="ECO:0007669"/>
    <property type="project" value="UniProtKB-EC"/>
</dbReference>
<feature type="signal peptide" evidence="11">
    <location>
        <begin position="1"/>
        <end position="23"/>
    </location>
</feature>
<accession>A0AAD9DJ00</accession>
<dbReference type="EMBL" id="JATAAI010000002">
    <property type="protein sequence ID" value="KAK1747914.1"/>
    <property type="molecule type" value="Genomic_DNA"/>
</dbReference>
<evidence type="ECO:0000256" key="3">
    <source>
        <dbReference type="ARBA" id="ARBA00012665"/>
    </source>
</evidence>
<keyword evidence="5" id="KW-0819">tRNA processing</keyword>
<comment type="caution">
    <text evidence="12">The sequence shown here is derived from an EMBL/GenBank/DDBJ whole genome shotgun (WGS) entry which is preliminary data.</text>
</comment>
<dbReference type="EC" id="2.5.1.75" evidence="3"/>
<gene>
    <name evidence="12" type="ORF">QTG54_001877</name>
</gene>
<dbReference type="AlphaFoldDB" id="A0AAD9DJ00"/>
<dbReference type="Pfam" id="PF01715">
    <property type="entry name" value="IPPT"/>
    <property type="match status" value="2"/>
</dbReference>
<sequence>MLCFSPLILLWIFGFLCSGPAHSYSRKAQMLRPILLLPSKTSTAFFSSLSLPTTLRMNSRKRLKPNSFSNHSSSDMSNGRSTSSSTMAAAATAENEQQHKPLVIVIAGPTAVGKSDVASKICSSPIASDICNGHQNNHNAITKTANLGHIISADSVQAYRGVDIGANKPTVEEMERTPHHLVNVVDPPTDPSKAASYNAADWLRDATYVIRELSLNDDDLDEIELEDLDADSLLRKQSIDAYLQQTLGDASGDSRLQPILPVVVGGTMMYLNWFVHGRPDAIRPTNEAIERASTKIDVFRQARSSDDVDDDDESSDAAAWNDASTHVSSLGPVFEKRVQKLPGKDWYRLRRLLEVAYTISSEKMKKEGNESIAEDDVLKNLTDAEVYTGIRSGSLKDQYDVRCFFLCPHDRMLHFATVDQRCEQMLQRGLLRETANLYVRGGLPDDSQVTRAIGYRQALEYLQRPGAKNDDHESLAAFIDNFATATRQYAKKQMQWFRRDDDFVFVPVRMDCEKEERSSEAANIISNMCKLSVANFETELASSDGEENVPLSAKTKIENELQGKKMKFFMSKRTALSEGSEDFLALLKEADECMKMVQETKSKVT</sequence>
<evidence type="ECO:0000313" key="13">
    <source>
        <dbReference type="Proteomes" id="UP001224775"/>
    </source>
</evidence>
<feature type="chain" id="PRO_5042110983" description="tRNA dimethylallyltransferase" evidence="11">
    <location>
        <begin position="24"/>
        <end position="605"/>
    </location>
</feature>
<evidence type="ECO:0000256" key="8">
    <source>
        <dbReference type="ARBA" id="ARBA00022842"/>
    </source>
</evidence>
<dbReference type="GO" id="GO:0005524">
    <property type="term" value="F:ATP binding"/>
    <property type="evidence" value="ECO:0007669"/>
    <property type="project" value="UniProtKB-KW"/>
</dbReference>
<evidence type="ECO:0000256" key="6">
    <source>
        <dbReference type="ARBA" id="ARBA00022741"/>
    </source>
</evidence>